<name>A0A840HUV1_9SPHN</name>
<dbReference type="PANTHER" id="PTHR43179">
    <property type="entry name" value="RHAMNOSYLTRANSFERASE WBBL"/>
    <property type="match status" value="1"/>
</dbReference>
<organism evidence="5 6">
    <name type="scientific">Rhizorhapis suberifaciens</name>
    <name type="common">corky root of lettuce</name>
    <dbReference type="NCBI Taxonomy" id="13656"/>
    <lineage>
        <taxon>Bacteria</taxon>
        <taxon>Pseudomonadati</taxon>
        <taxon>Pseudomonadota</taxon>
        <taxon>Alphaproteobacteria</taxon>
        <taxon>Sphingomonadales</taxon>
        <taxon>Sphingomonadaceae</taxon>
        <taxon>Rhizorhapis</taxon>
    </lineage>
</organism>
<keyword evidence="2" id="KW-0328">Glycosyltransferase</keyword>
<dbReference type="Gene3D" id="3.90.550.10">
    <property type="entry name" value="Spore Coat Polysaccharide Biosynthesis Protein SpsA, Chain A"/>
    <property type="match status" value="1"/>
</dbReference>
<dbReference type="AlphaFoldDB" id="A0A840HUV1"/>
<reference evidence="5 6" key="1">
    <citation type="submission" date="2020-08" db="EMBL/GenBank/DDBJ databases">
        <title>Genomic Encyclopedia of Type Strains, Phase IV (KMG-IV): sequencing the most valuable type-strain genomes for metagenomic binning, comparative biology and taxonomic classification.</title>
        <authorList>
            <person name="Goeker M."/>
        </authorList>
    </citation>
    <scope>NUCLEOTIDE SEQUENCE [LARGE SCALE GENOMIC DNA]</scope>
    <source>
        <strain evidence="5 6">DSM 7465</strain>
    </source>
</reference>
<comment type="similarity">
    <text evidence="1">Belongs to the glycosyltransferase 2 family.</text>
</comment>
<dbReference type="InterPro" id="IPR001173">
    <property type="entry name" value="Glyco_trans_2-like"/>
</dbReference>
<keyword evidence="6" id="KW-1185">Reference proteome</keyword>
<evidence type="ECO:0000256" key="1">
    <source>
        <dbReference type="ARBA" id="ARBA00006739"/>
    </source>
</evidence>
<dbReference type="EMBL" id="JACHOV010000005">
    <property type="protein sequence ID" value="MBB4641377.1"/>
    <property type="molecule type" value="Genomic_DNA"/>
</dbReference>
<dbReference type="PANTHER" id="PTHR43179:SF12">
    <property type="entry name" value="GALACTOFURANOSYLTRANSFERASE GLFT2"/>
    <property type="match status" value="1"/>
</dbReference>
<gene>
    <name evidence="5" type="ORF">HNQ99_001682</name>
</gene>
<feature type="domain" description="Glycosyltransferase 2-like" evidence="4">
    <location>
        <begin position="7"/>
        <end position="154"/>
    </location>
</feature>
<evidence type="ECO:0000313" key="6">
    <source>
        <dbReference type="Proteomes" id="UP000575068"/>
    </source>
</evidence>
<evidence type="ECO:0000259" key="4">
    <source>
        <dbReference type="Pfam" id="PF00535"/>
    </source>
</evidence>
<keyword evidence="3 5" id="KW-0808">Transferase</keyword>
<dbReference type="SUPFAM" id="SSF53448">
    <property type="entry name" value="Nucleotide-diphospho-sugar transferases"/>
    <property type="match status" value="1"/>
</dbReference>
<protein>
    <submittedName>
        <fullName evidence="5">Glycosyltransferase involved in cell wall biosynthesis</fullName>
    </submittedName>
</protein>
<dbReference type="RefSeq" id="WP_322790342.1">
    <property type="nucleotide sequence ID" value="NZ_JACHOV010000005.1"/>
</dbReference>
<dbReference type="Proteomes" id="UP000575068">
    <property type="component" value="Unassembled WGS sequence"/>
</dbReference>
<evidence type="ECO:0000256" key="3">
    <source>
        <dbReference type="ARBA" id="ARBA00022679"/>
    </source>
</evidence>
<comment type="caution">
    <text evidence="5">The sequence shown here is derived from an EMBL/GenBank/DDBJ whole genome shotgun (WGS) entry which is preliminary data.</text>
</comment>
<dbReference type="Pfam" id="PF00535">
    <property type="entry name" value="Glycos_transf_2"/>
    <property type="match status" value="1"/>
</dbReference>
<evidence type="ECO:0000313" key="5">
    <source>
        <dbReference type="EMBL" id="MBB4641377.1"/>
    </source>
</evidence>
<dbReference type="GO" id="GO:0016757">
    <property type="term" value="F:glycosyltransferase activity"/>
    <property type="evidence" value="ECO:0007669"/>
    <property type="project" value="UniProtKB-KW"/>
</dbReference>
<proteinExistence type="inferred from homology"/>
<sequence length="293" mass="33302">MIAPRISVIVPHYNDPLRLKLCLAALAEQSLSPKEYEIIVADNDSPQGKKALDQIIAHRATLVIVKTKGAGPARNGGVAKSRGEILAFTDCDCLPDRLWLEKGMKALDRFDIVGGRVKVRMEHGGPMNPAEAFETVFGFDNEDYVKSKGFTVTANLFCLRADFDRVGPFQSDISEDKEWCHRATGMGLKLGYAPDALVHHPPRRSWPELRTKFARIDRETYAWFLATRKHGRVKWLLRSFALPLSIIPHGVKVMTTPRLRRSAQRFAALSMLARQRLWRFVNAWRLFLHEQRS</sequence>
<dbReference type="InterPro" id="IPR029044">
    <property type="entry name" value="Nucleotide-diphossugar_trans"/>
</dbReference>
<evidence type="ECO:0000256" key="2">
    <source>
        <dbReference type="ARBA" id="ARBA00022676"/>
    </source>
</evidence>
<accession>A0A840HUV1</accession>